<feature type="domain" description="Fibronectin type-III" evidence="8">
    <location>
        <begin position="758"/>
        <end position="852"/>
    </location>
</feature>
<feature type="domain" description="Ig-like" evidence="7">
    <location>
        <begin position="139"/>
        <end position="237"/>
    </location>
</feature>
<gene>
    <name evidence="9" type="ORF">O3P69_002777</name>
</gene>
<feature type="compositionally biased region" description="Polar residues" evidence="4">
    <location>
        <begin position="1153"/>
        <end position="1162"/>
    </location>
</feature>
<feature type="domain" description="Fibronectin type-III" evidence="8">
    <location>
        <begin position="542"/>
        <end position="644"/>
    </location>
</feature>
<dbReference type="InterPro" id="IPR036179">
    <property type="entry name" value="Ig-like_dom_sf"/>
</dbReference>
<dbReference type="PROSITE" id="PS50835">
    <property type="entry name" value="IG_LIKE"/>
    <property type="match status" value="4"/>
</dbReference>
<sequence length="1249" mass="135179">MAWFSSMSGLLPAVVLVLVALTGAGSSVGGRAAAESDFTPGVPGSWVPVGGAGGGWVWAMRGRGVVLPCLPPRPAPSPQEALGVTWLKNNVSVQDRRHMVTAAGHLNITKVIHRRTGMTDEGEYRCLVTTPAGVITSAPITLRVASLTKNFVVSPSNVTVLVGEALRLSCQIDSQPPASLLWTQDQQPLPQHDRYTTPFSGVLHIVGVQASDAGTYRCLATNAVLSKERRSSSVTVTVLEAGEEDVFRAPSFLSPKKHLKVRKGEDAVLECLTTGLPLPSISWQRKLNMSEGEAWEDLTSHTNGLVMGSYGTLTIPNAQNTSAGRYACTAKSLNPTTKSEVTISQEIELDVMVPPEIISPPEALDTLLAKTARLDCMVTGNPPPRVTWYKDGLTVNTKGRIIQTSANQLVFTNSITSDTGLYQCLAYNNAGHASSWAPMVINSSKNHPDPPQNLHYLVLSSTSVLLTWDAVLPTSEKIKAYSIHYFESDADEMERQAVSQNTSHLLENLKPNTKYAAFVRAYTNFPSDQSERLVFSTAEDVPKGAPIVQVTPISPTVLLVTWKKLPPEQAQGNIVGYKIHWRKHNHHYYHVNEVSADIHQFEIRDLFPAKKYEVQVLAGTKAGYPTKNNWPWMPIRMPSRTPRNVPLPPIVTLKVVNDTSERETNKLAIKINWKLPAENKAEVEGYMLKYRRQERQWKGPINLPPSQTSYTINNLEADWYEVQVKAFSVDGDGGATEQIVHTMPPNPNTTMPPTASWNIYQLEADPRSQTSIHLSWRLAEGQEGAAYYTIKYRQVSLSTDATKEIFACSETPETVITGLKPFSTYEFSVRAHESDAVYGPYSPAVQAITMGSLPSAPEDITYEPTDASTIRLKWETPENQVDDIKKYEILFTLDKMKPLSKWQVQEVDGETDVATVKGLISNTEYWFMVRSCTVTGCGTATEPLAATIPAILPSPPDISPEILYLICGLVAFVFVFLIVLITVYIIKYRNVTSQPRVLSCNGNGHINGKRVTAGASKGRLGGPGDSEGQEMEVYVPMLTQIPPDFKSPPLDTKGGYPDTWLNGLSNSRCNGYVQSREHSLAGAAPSAPVQGGSEEEKEQLVLGAGSSNGATAQCASSSSQPPPASLQAASEQSPSSCSLTTTPPPSPAHHLNHSTTSHDGLNNVTSLTTLSVAEGEGGAAPDRTGTDDTSQHTTAAAAAAAAAASAPVTKSLLWSDAGIDTYTRPGPATAVIHAAAVPIQPTVDLMRVP</sequence>
<keyword evidence="5" id="KW-1133">Transmembrane helix</keyword>
<dbReference type="SMART" id="SM00408">
    <property type="entry name" value="IGc2"/>
    <property type="match status" value="4"/>
</dbReference>
<dbReference type="InterPro" id="IPR013783">
    <property type="entry name" value="Ig-like_fold"/>
</dbReference>
<name>A0AAW0UNH2_SCYPA</name>
<dbReference type="InterPro" id="IPR007110">
    <property type="entry name" value="Ig-like_dom"/>
</dbReference>
<keyword evidence="6" id="KW-0732">Signal</keyword>
<dbReference type="InterPro" id="IPR003599">
    <property type="entry name" value="Ig_sub"/>
</dbReference>
<feature type="compositionally biased region" description="Low complexity" evidence="4">
    <location>
        <begin position="1110"/>
        <end position="1141"/>
    </location>
</feature>
<dbReference type="Pfam" id="PF13927">
    <property type="entry name" value="Ig_3"/>
    <property type="match status" value="2"/>
</dbReference>
<dbReference type="InterPro" id="IPR003961">
    <property type="entry name" value="FN3_dom"/>
</dbReference>
<dbReference type="SUPFAM" id="SSF49265">
    <property type="entry name" value="Fibronectin type III"/>
    <property type="match status" value="3"/>
</dbReference>
<feature type="chain" id="PRO_5043609415" evidence="6">
    <location>
        <begin position="25"/>
        <end position="1249"/>
    </location>
</feature>
<dbReference type="InterPro" id="IPR013098">
    <property type="entry name" value="Ig_I-set"/>
</dbReference>
<dbReference type="PANTHER" id="PTHR44170">
    <property type="entry name" value="PROTEIN SIDEKICK"/>
    <property type="match status" value="1"/>
</dbReference>
<dbReference type="AlphaFoldDB" id="A0AAW0UNH2"/>
<proteinExistence type="predicted"/>
<organism evidence="9 10">
    <name type="scientific">Scylla paramamosain</name>
    <name type="common">Mud crab</name>
    <dbReference type="NCBI Taxonomy" id="85552"/>
    <lineage>
        <taxon>Eukaryota</taxon>
        <taxon>Metazoa</taxon>
        <taxon>Ecdysozoa</taxon>
        <taxon>Arthropoda</taxon>
        <taxon>Crustacea</taxon>
        <taxon>Multicrustacea</taxon>
        <taxon>Malacostraca</taxon>
        <taxon>Eumalacostraca</taxon>
        <taxon>Eucarida</taxon>
        <taxon>Decapoda</taxon>
        <taxon>Pleocyemata</taxon>
        <taxon>Brachyura</taxon>
        <taxon>Eubrachyura</taxon>
        <taxon>Portunoidea</taxon>
        <taxon>Portunidae</taxon>
        <taxon>Portuninae</taxon>
        <taxon>Scylla</taxon>
    </lineage>
</organism>
<dbReference type="Proteomes" id="UP001487740">
    <property type="component" value="Unassembled WGS sequence"/>
</dbReference>
<feature type="transmembrane region" description="Helical" evidence="5">
    <location>
        <begin position="962"/>
        <end position="986"/>
    </location>
</feature>
<dbReference type="InterPro" id="IPR036116">
    <property type="entry name" value="FN3_sf"/>
</dbReference>
<evidence type="ECO:0000256" key="5">
    <source>
        <dbReference type="SAM" id="Phobius"/>
    </source>
</evidence>
<dbReference type="FunFam" id="2.60.40.10:FF:000032">
    <property type="entry name" value="palladin isoform X1"/>
    <property type="match status" value="2"/>
</dbReference>
<dbReference type="CDD" id="cd00063">
    <property type="entry name" value="FN3"/>
    <property type="match status" value="5"/>
</dbReference>
<dbReference type="SMART" id="SM00409">
    <property type="entry name" value="IG"/>
    <property type="match status" value="4"/>
</dbReference>
<feature type="domain" description="Fibronectin type-III" evidence="8">
    <location>
        <begin position="649"/>
        <end position="746"/>
    </location>
</feature>
<evidence type="ECO:0000256" key="2">
    <source>
        <dbReference type="ARBA" id="ARBA00023157"/>
    </source>
</evidence>
<dbReference type="GO" id="GO:0009653">
    <property type="term" value="P:anatomical structure morphogenesis"/>
    <property type="evidence" value="ECO:0007669"/>
    <property type="project" value="UniProtKB-ARBA"/>
</dbReference>
<accession>A0AAW0UNH2</accession>
<evidence type="ECO:0000256" key="1">
    <source>
        <dbReference type="ARBA" id="ARBA00022737"/>
    </source>
</evidence>
<keyword evidence="2" id="KW-1015">Disulfide bond</keyword>
<dbReference type="EMBL" id="JARAKH010000009">
    <property type="protein sequence ID" value="KAK8401240.1"/>
    <property type="molecule type" value="Genomic_DNA"/>
</dbReference>
<dbReference type="GO" id="GO:0030154">
    <property type="term" value="P:cell differentiation"/>
    <property type="evidence" value="ECO:0007669"/>
    <property type="project" value="UniProtKB-ARBA"/>
</dbReference>
<dbReference type="PROSITE" id="PS50853">
    <property type="entry name" value="FN3"/>
    <property type="match status" value="5"/>
</dbReference>
<keyword evidence="1" id="KW-0677">Repeat</keyword>
<evidence type="ECO:0000256" key="4">
    <source>
        <dbReference type="SAM" id="MobiDB-lite"/>
    </source>
</evidence>
<evidence type="ECO:0000259" key="7">
    <source>
        <dbReference type="PROSITE" id="PS50835"/>
    </source>
</evidence>
<evidence type="ECO:0000256" key="6">
    <source>
        <dbReference type="SAM" id="SignalP"/>
    </source>
</evidence>
<feature type="domain" description="Fibronectin type-III" evidence="8">
    <location>
        <begin position="856"/>
        <end position="951"/>
    </location>
</feature>
<dbReference type="Pfam" id="PF07679">
    <property type="entry name" value="I-set"/>
    <property type="match status" value="1"/>
</dbReference>
<feature type="domain" description="Fibronectin type-III" evidence="8">
    <location>
        <begin position="450"/>
        <end position="540"/>
    </location>
</feature>
<dbReference type="GO" id="GO:0098609">
    <property type="term" value="P:cell-cell adhesion"/>
    <property type="evidence" value="ECO:0007669"/>
    <property type="project" value="TreeGrafter"/>
</dbReference>
<dbReference type="Pfam" id="PF00041">
    <property type="entry name" value="fn3"/>
    <property type="match status" value="5"/>
</dbReference>
<evidence type="ECO:0000313" key="10">
    <source>
        <dbReference type="Proteomes" id="UP001487740"/>
    </source>
</evidence>
<feature type="domain" description="Ig-like" evidence="7">
    <location>
        <begin position="355"/>
        <end position="442"/>
    </location>
</feature>
<dbReference type="SUPFAM" id="SSF48726">
    <property type="entry name" value="Immunoglobulin"/>
    <property type="match status" value="4"/>
</dbReference>
<feature type="domain" description="Ig-like" evidence="7">
    <location>
        <begin position="250"/>
        <end position="344"/>
    </location>
</feature>
<keyword evidence="5" id="KW-0472">Membrane</keyword>
<dbReference type="Gene3D" id="2.60.40.10">
    <property type="entry name" value="Immunoglobulins"/>
    <property type="match status" value="9"/>
</dbReference>
<keyword evidence="5" id="KW-0812">Transmembrane</keyword>
<dbReference type="PANTHER" id="PTHR44170:SF59">
    <property type="entry name" value="PROTOGENIN-LIKE"/>
    <property type="match status" value="1"/>
</dbReference>
<dbReference type="SMART" id="SM00060">
    <property type="entry name" value="FN3"/>
    <property type="match status" value="5"/>
</dbReference>
<keyword evidence="10" id="KW-1185">Reference proteome</keyword>
<protein>
    <submittedName>
        <fullName evidence="9">Uncharacterized protein</fullName>
    </submittedName>
</protein>
<feature type="region of interest" description="Disordered" evidence="4">
    <location>
        <begin position="1080"/>
        <end position="1099"/>
    </location>
</feature>
<feature type="domain" description="Ig-like" evidence="7">
    <location>
        <begin position="62"/>
        <end position="136"/>
    </location>
</feature>
<reference evidence="9 10" key="1">
    <citation type="submission" date="2023-03" db="EMBL/GenBank/DDBJ databases">
        <title>High-quality genome of Scylla paramamosain provides insights in environmental adaptation.</title>
        <authorList>
            <person name="Zhang L."/>
        </authorList>
    </citation>
    <scope>NUCLEOTIDE SEQUENCE [LARGE SCALE GENOMIC DNA]</scope>
    <source>
        <strain evidence="9">LZ_2023a</strain>
        <tissue evidence="9">Muscle</tissue>
    </source>
</reference>
<evidence type="ECO:0000256" key="3">
    <source>
        <dbReference type="ARBA" id="ARBA00023319"/>
    </source>
</evidence>
<dbReference type="InterPro" id="IPR003598">
    <property type="entry name" value="Ig_sub2"/>
</dbReference>
<evidence type="ECO:0000259" key="8">
    <source>
        <dbReference type="PROSITE" id="PS50853"/>
    </source>
</evidence>
<keyword evidence="3" id="KW-0393">Immunoglobulin domain</keyword>
<comment type="caution">
    <text evidence="9">The sequence shown here is derived from an EMBL/GenBank/DDBJ whole genome shotgun (WGS) entry which is preliminary data.</text>
</comment>
<evidence type="ECO:0000313" key="9">
    <source>
        <dbReference type="EMBL" id="KAK8401240.1"/>
    </source>
</evidence>
<feature type="signal peptide" evidence="6">
    <location>
        <begin position="1"/>
        <end position="24"/>
    </location>
</feature>
<feature type="region of interest" description="Disordered" evidence="4">
    <location>
        <begin position="1105"/>
        <end position="1162"/>
    </location>
</feature>